<reference evidence="2" key="1">
    <citation type="submission" date="2020-11" db="EMBL/GenBank/DDBJ databases">
        <authorList>
            <consortium name="DOE Joint Genome Institute"/>
            <person name="Ahrendt S."/>
            <person name="Riley R."/>
            <person name="Andreopoulos W."/>
            <person name="LaButti K."/>
            <person name="Pangilinan J."/>
            <person name="Ruiz-duenas F.J."/>
            <person name="Barrasa J.M."/>
            <person name="Sanchez-Garcia M."/>
            <person name="Camarero S."/>
            <person name="Miyauchi S."/>
            <person name="Serrano A."/>
            <person name="Linde D."/>
            <person name="Babiker R."/>
            <person name="Drula E."/>
            <person name="Ayuso-Fernandez I."/>
            <person name="Pacheco R."/>
            <person name="Padilla G."/>
            <person name="Ferreira P."/>
            <person name="Barriuso J."/>
            <person name="Kellner H."/>
            <person name="Castanera R."/>
            <person name="Alfaro M."/>
            <person name="Ramirez L."/>
            <person name="Pisabarro A.G."/>
            <person name="Kuo A."/>
            <person name="Tritt A."/>
            <person name="Lipzen A."/>
            <person name="He G."/>
            <person name="Yan M."/>
            <person name="Ng V."/>
            <person name="Cullen D."/>
            <person name="Martin F."/>
            <person name="Rosso M.-N."/>
            <person name="Henrissat B."/>
            <person name="Hibbett D."/>
            <person name="Martinez A.T."/>
            <person name="Grigoriev I.V."/>
        </authorList>
    </citation>
    <scope>NUCLEOTIDE SEQUENCE</scope>
    <source>
        <strain evidence="2">AH 44721</strain>
    </source>
</reference>
<gene>
    <name evidence="2" type="ORF">CPB84DRAFT_1845541</name>
</gene>
<comment type="caution">
    <text evidence="2">The sequence shown here is derived from an EMBL/GenBank/DDBJ whole genome shotgun (WGS) entry which is preliminary data.</text>
</comment>
<name>A0A9P5NTC7_GYMJU</name>
<dbReference type="Proteomes" id="UP000724874">
    <property type="component" value="Unassembled WGS sequence"/>
</dbReference>
<dbReference type="EMBL" id="JADNYJ010000028">
    <property type="protein sequence ID" value="KAF8903860.1"/>
    <property type="molecule type" value="Genomic_DNA"/>
</dbReference>
<proteinExistence type="predicted"/>
<dbReference type="AlphaFoldDB" id="A0A9P5NTC7"/>
<evidence type="ECO:0000313" key="2">
    <source>
        <dbReference type="EMBL" id="KAF8903860.1"/>
    </source>
</evidence>
<keyword evidence="3" id="KW-1185">Reference proteome</keyword>
<dbReference type="OrthoDB" id="2961286at2759"/>
<feature type="region of interest" description="Disordered" evidence="1">
    <location>
        <begin position="1"/>
        <end position="56"/>
    </location>
</feature>
<evidence type="ECO:0000313" key="3">
    <source>
        <dbReference type="Proteomes" id="UP000724874"/>
    </source>
</evidence>
<feature type="compositionally biased region" description="Low complexity" evidence="1">
    <location>
        <begin position="28"/>
        <end position="56"/>
    </location>
</feature>
<sequence>MATTSGYVNMEQDNHQGQHSSSSEFEEINASSSSQQPPIIQQSQNQPQYNQIPIPSTQIPMQTCLASNSAQFTSQLSNQMHPTNPLNTSNSYYGNSIGAASIPISGAYGMPIRGSNKAPKTFKGHYSAVESFINHMERLFAQHQILQIVRK</sequence>
<accession>A0A9P5NTC7</accession>
<protein>
    <submittedName>
        <fullName evidence="2">Uncharacterized protein</fullName>
    </submittedName>
</protein>
<evidence type="ECO:0000256" key="1">
    <source>
        <dbReference type="SAM" id="MobiDB-lite"/>
    </source>
</evidence>
<organism evidence="2 3">
    <name type="scientific">Gymnopilus junonius</name>
    <name type="common">Spectacular rustgill mushroom</name>
    <name type="synonym">Gymnopilus spectabilis subsp. junonius</name>
    <dbReference type="NCBI Taxonomy" id="109634"/>
    <lineage>
        <taxon>Eukaryota</taxon>
        <taxon>Fungi</taxon>
        <taxon>Dikarya</taxon>
        <taxon>Basidiomycota</taxon>
        <taxon>Agaricomycotina</taxon>
        <taxon>Agaricomycetes</taxon>
        <taxon>Agaricomycetidae</taxon>
        <taxon>Agaricales</taxon>
        <taxon>Agaricineae</taxon>
        <taxon>Hymenogastraceae</taxon>
        <taxon>Gymnopilus</taxon>
    </lineage>
</organism>